<name>A0A5D0RFS2_9RHOB</name>
<sequence length="152" mass="16913">MTTFDHSARVRPEWIDYNGHMQDAYYGLVFSHAVDAFQDAVGFDAAYRAATGCTIYLLENHTRFLREVRPGAALSLRTHLIAFNARRFHLWSEMRVADAPVAISEMIEMHVRQHPEPHAADIPPDIAARLAAACLDAAAIAALACRARLLSI</sequence>
<dbReference type="AlphaFoldDB" id="A0A5D0RFS2"/>
<dbReference type="CDD" id="cd00586">
    <property type="entry name" value="4HBT"/>
    <property type="match status" value="1"/>
</dbReference>
<evidence type="ECO:0000313" key="1">
    <source>
        <dbReference type="EMBL" id="TYB80437.1"/>
    </source>
</evidence>
<organism evidence="1 2">
    <name type="scientific">Maritimibacter fusiformis</name>
    <dbReference type="NCBI Taxonomy" id="2603819"/>
    <lineage>
        <taxon>Bacteria</taxon>
        <taxon>Pseudomonadati</taxon>
        <taxon>Pseudomonadota</taxon>
        <taxon>Alphaproteobacteria</taxon>
        <taxon>Rhodobacterales</taxon>
        <taxon>Roseobacteraceae</taxon>
        <taxon>Maritimibacter</taxon>
    </lineage>
</organism>
<dbReference type="RefSeq" id="WP_148378343.1">
    <property type="nucleotide sequence ID" value="NZ_VSIY01000013.1"/>
</dbReference>
<gene>
    <name evidence="1" type="ORF">FVF75_12375</name>
</gene>
<dbReference type="Gene3D" id="3.10.129.10">
    <property type="entry name" value="Hotdog Thioesterase"/>
    <property type="match status" value="1"/>
</dbReference>
<protein>
    <submittedName>
        <fullName evidence="1">Thioesterase</fullName>
    </submittedName>
</protein>
<dbReference type="InterPro" id="IPR029069">
    <property type="entry name" value="HotDog_dom_sf"/>
</dbReference>
<dbReference type="Pfam" id="PF13279">
    <property type="entry name" value="4HBT_2"/>
    <property type="match status" value="1"/>
</dbReference>
<proteinExistence type="predicted"/>
<dbReference type="Proteomes" id="UP000322080">
    <property type="component" value="Unassembled WGS sequence"/>
</dbReference>
<dbReference type="SUPFAM" id="SSF54637">
    <property type="entry name" value="Thioesterase/thiol ester dehydrase-isomerase"/>
    <property type="match status" value="1"/>
</dbReference>
<keyword evidence="2" id="KW-1185">Reference proteome</keyword>
<reference evidence="1 2" key="1">
    <citation type="submission" date="2019-08" db="EMBL/GenBank/DDBJ databases">
        <title>Identification of a novel species of the genus Boseongicola.</title>
        <authorList>
            <person name="Zhang X.-Q."/>
        </authorList>
    </citation>
    <scope>NUCLEOTIDE SEQUENCE [LARGE SCALE GENOMIC DNA]</scope>
    <source>
        <strain evidence="1 2">HY14</strain>
    </source>
</reference>
<accession>A0A5D0RFS2</accession>
<comment type="caution">
    <text evidence="1">The sequence shown here is derived from an EMBL/GenBank/DDBJ whole genome shotgun (WGS) entry which is preliminary data.</text>
</comment>
<evidence type="ECO:0000313" key="2">
    <source>
        <dbReference type="Proteomes" id="UP000322080"/>
    </source>
</evidence>
<dbReference type="EMBL" id="VSIY01000013">
    <property type="protein sequence ID" value="TYB80437.1"/>
    <property type="molecule type" value="Genomic_DNA"/>
</dbReference>